<name>A0ACC1IJF3_9FUNG</name>
<keyword evidence="2" id="KW-1185">Reference proteome</keyword>
<organism evidence="1 2">
    <name type="scientific">Kickxella alabastrina</name>
    <dbReference type="NCBI Taxonomy" id="61397"/>
    <lineage>
        <taxon>Eukaryota</taxon>
        <taxon>Fungi</taxon>
        <taxon>Fungi incertae sedis</taxon>
        <taxon>Zoopagomycota</taxon>
        <taxon>Kickxellomycotina</taxon>
        <taxon>Kickxellomycetes</taxon>
        <taxon>Kickxellales</taxon>
        <taxon>Kickxellaceae</taxon>
        <taxon>Kickxella</taxon>
    </lineage>
</organism>
<sequence length="502" mass="56949">MNFTTESTLPLVDRYRLGKPLTEGRVGWLNSEQSTKLRELWQLLLKECDKEEYIDVQFSLKQQKAKADEAGDKSEDIGSLSFEPLMAISIKEPEPKSGGWFGWGTWQQNATNTPPKSNSRASTPASTDAEKGKEDDVESEETIRQRHETVQEHLNGKGDGSVVVPVDFVPLFEQPKFKRTFRAAFWQAATQIGDPDSWVLRFLRARQWDVKKALEMIRRTIIWRVGQAIDEIAFYGESQLHNLTMNTGLAYACMEDRLGNPVYVVRVRANVARNRNILAIKRFLCWQIETSQLLTAKSDGKVTMLFDFNGFSRENIDTKLVRTLITLLTNYYPETLGIIVLNVDSWVFSSLWMVISPFIDPGVRSKIAMARNAEELAPYIDPQVLVSELGGKKQFEYEYIPPACDENTRMADIDGRRAAERKFVHSVAAYEQATRQWLDNVADSTSPSNSTSPSDSTSLGDSNRGDTKETLRQAAIDLDPFIRSRTLYHRFGFVNSDHSASF</sequence>
<evidence type="ECO:0000313" key="1">
    <source>
        <dbReference type="EMBL" id="KAJ1895565.1"/>
    </source>
</evidence>
<accession>A0ACC1IJF3</accession>
<proteinExistence type="predicted"/>
<dbReference type="Proteomes" id="UP001150581">
    <property type="component" value="Unassembled WGS sequence"/>
</dbReference>
<protein>
    <submittedName>
        <fullName evidence="1">Uncharacterized protein</fullName>
    </submittedName>
</protein>
<gene>
    <name evidence="1" type="ORF">LPJ66_004516</name>
</gene>
<reference evidence="1" key="1">
    <citation type="submission" date="2022-07" db="EMBL/GenBank/DDBJ databases">
        <title>Phylogenomic reconstructions and comparative analyses of Kickxellomycotina fungi.</title>
        <authorList>
            <person name="Reynolds N.K."/>
            <person name="Stajich J.E."/>
            <person name="Barry K."/>
            <person name="Grigoriev I.V."/>
            <person name="Crous P."/>
            <person name="Smith M.E."/>
        </authorList>
    </citation>
    <scope>NUCLEOTIDE SEQUENCE</scope>
    <source>
        <strain evidence="1">Benny 63K</strain>
    </source>
</reference>
<evidence type="ECO:0000313" key="2">
    <source>
        <dbReference type="Proteomes" id="UP001150581"/>
    </source>
</evidence>
<dbReference type="EMBL" id="JANBPG010000550">
    <property type="protein sequence ID" value="KAJ1895565.1"/>
    <property type="molecule type" value="Genomic_DNA"/>
</dbReference>
<comment type="caution">
    <text evidence="1">The sequence shown here is derived from an EMBL/GenBank/DDBJ whole genome shotgun (WGS) entry which is preliminary data.</text>
</comment>